<accession>A0A8J2SQ77</accession>
<keyword evidence="1 4" id="KW-0238">DNA-binding</keyword>
<dbReference type="GO" id="GO:0003677">
    <property type="term" value="F:DNA binding"/>
    <property type="evidence" value="ECO:0007669"/>
    <property type="project" value="UniProtKB-UniRule"/>
</dbReference>
<feature type="region of interest" description="Disordered" evidence="5">
    <location>
        <begin position="1"/>
        <end position="92"/>
    </location>
</feature>
<dbReference type="InterPro" id="IPR001356">
    <property type="entry name" value="HD"/>
</dbReference>
<dbReference type="Pfam" id="PF00249">
    <property type="entry name" value="Myb_DNA-binding"/>
    <property type="match status" value="1"/>
</dbReference>
<sequence length="538" mass="59737">MATAAPAPIQAESTEDRLTERVTQLHDSDSDEDAEAVIDEAVAEEDDSDDDFSVEDSDEDDEADDAADEADDEDDAPTAIDTGGYDADDEDDVPKAIAPMAINAGYDADDEDDAPRAIDVGKRKKRSLLVQDPVSMLYNLGEALVAVVQGAPFDADTHKILNYLAFDLEKRNVDTTVSDLLSRDCIEPEKPPDGLVINFSPHVLDAATLAWREVHFGEQPTSFEGWSALEWILYSRSKTIPWYPRGMHRFKCRGSGGGRRRRRRRSRAAKDSVYKTRQFWTADEEQAVKRGVRRYGREWAVIRDNCPTLKESGRSDGDIRDKWRNMVEKDPTLVESVRAPVPAAPPAPAPATPAEEEEDDEVAPPVPKRSRIASQYGSPLVRGAARRGRTFPVHSLAECLASDKFSILEKWTLEHASKPYPTSQEKQNLAEQCGLERGSVDHWFRNMRKRKFFHLERGSRPPEDAFETQLLAFMRAEGMKPPAVPVVAAAPERARRVVTPEPVAPPAPAAAPSSEPASDEEVPEICIPYSVGGKRVRR</sequence>
<dbReference type="InterPro" id="IPR050224">
    <property type="entry name" value="TALE_homeobox"/>
</dbReference>
<gene>
    <name evidence="9" type="ORF">PECAL_3P05660</name>
</gene>
<dbReference type="PANTHER" id="PTHR11850">
    <property type="entry name" value="HOMEOBOX PROTEIN TRANSCRIPTION FACTORS"/>
    <property type="match status" value="1"/>
</dbReference>
<feature type="region of interest" description="Disordered" evidence="5">
    <location>
        <begin position="498"/>
        <end position="524"/>
    </location>
</feature>
<evidence type="ECO:0000259" key="7">
    <source>
        <dbReference type="PROSITE" id="PS50090"/>
    </source>
</evidence>
<feature type="domain" description="HTH myb-type" evidence="8">
    <location>
        <begin position="275"/>
        <end position="331"/>
    </location>
</feature>
<dbReference type="SUPFAM" id="SSF46689">
    <property type="entry name" value="Homeodomain-like"/>
    <property type="match status" value="2"/>
</dbReference>
<evidence type="ECO:0008006" key="11">
    <source>
        <dbReference type="Google" id="ProtNLM"/>
    </source>
</evidence>
<evidence type="ECO:0000256" key="5">
    <source>
        <dbReference type="SAM" id="MobiDB-lite"/>
    </source>
</evidence>
<dbReference type="Pfam" id="PF05920">
    <property type="entry name" value="Homeobox_KN"/>
    <property type="match status" value="1"/>
</dbReference>
<dbReference type="Proteomes" id="UP000789595">
    <property type="component" value="Unassembled WGS sequence"/>
</dbReference>
<dbReference type="SMART" id="SM00389">
    <property type="entry name" value="HOX"/>
    <property type="match status" value="1"/>
</dbReference>
<organism evidence="9 10">
    <name type="scientific">Pelagomonas calceolata</name>
    <dbReference type="NCBI Taxonomy" id="35677"/>
    <lineage>
        <taxon>Eukaryota</taxon>
        <taxon>Sar</taxon>
        <taxon>Stramenopiles</taxon>
        <taxon>Ochrophyta</taxon>
        <taxon>Pelagophyceae</taxon>
        <taxon>Pelagomonadales</taxon>
        <taxon>Pelagomonadaceae</taxon>
        <taxon>Pelagomonas</taxon>
    </lineage>
</organism>
<keyword evidence="2 4" id="KW-0371">Homeobox</keyword>
<feature type="DNA-binding region" description="Homeobox" evidence="4">
    <location>
        <begin position="402"/>
        <end position="455"/>
    </location>
</feature>
<dbReference type="PROSITE" id="PS50090">
    <property type="entry name" value="MYB_LIKE"/>
    <property type="match status" value="1"/>
</dbReference>
<keyword evidence="10" id="KW-1185">Reference proteome</keyword>
<feature type="compositionally biased region" description="Pro residues" evidence="5">
    <location>
        <begin position="342"/>
        <end position="351"/>
    </location>
</feature>
<feature type="domain" description="Myb-like" evidence="7">
    <location>
        <begin position="272"/>
        <end position="327"/>
    </location>
</feature>
<feature type="domain" description="Homeobox" evidence="6">
    <location>
        <begin position="400"/>
        <end position="454"/>
    </location>
</feature>
<name>A0A8J2SQ77_9STRA</name>
<keyword evidence="3 4" id="KW-0539">Nucleus</keyword>
<dbReference type="InterPro" id="IPR017930">
    <property type="entry name" value="Myb_dom"/>
</dbReference>
<feature type="compositionally biased region" description="Basic and acidic residues" evidence="5">
    <location>
        <begin position="14"/>
        <end position="28"/>
    </location>
</feature>
<dbReference type="GO" id="GO:0005634">
    <property type="term" value="C:nucleus"/>
    <property type="evidence" value="ECO:0007669"/>
    <property type="project" value="UniProtKB-SubCell"/>
</dbReference>
<dbReference type="GO" id="GO:0006355">
    <property type="term" value="P:regulation of DNA-templated transcription"/>
    <property type="evidence" value="ECO:0007669"/>
    <property type="project" value="InterPro"/>
</dbReference>
<dbReference type="EMBL" id="CAKKNE010000003">
    <property type="protein sequence ID" value="CAH0370669.1"/>
    <property type="molecule type" value="Genomic_DNA"/>
</dbReference>
<protein>
    <recommendedName>
        <fullName evidence="11">Homeobox domain-containing protein</fullName>
    </recommendedName>
</protein>
<dbReference type="InterPro" id="IPR009057">
    <property type="entry name" value="Homeodomain-like_sf"/>
</dbReference>
<evidence type="ECO:0000313" key="9">
    <source>
        <dbReference type="EMBL" id="CAH0370669.1"/>
    </source>
</evidence>
<evidence type="ECO:0000256" key="1">
    <source>
        <dbReference type="ARBA" id="ARBA00023125"/>
    </source>
</evidence>
<evidence type="ECO:0000256" key="4">
    <source>
        <dbReference type="PROSITE-ProRule" id="PRU00108"/>
    </source>
</evidence>
<evidence type="ECO:0000313" key="10">
    <source>
        <dbReference type="Proteomes" id="UP000789595"/>
    </source>
</evidence>
<dbReference type="PROSITE" id="PS50071">
    <property type="entry name" value="HOMEOBOX_2"/>
    <property type="match status" value="1"/>
</dbReference>
<feature type="region of interest" description="Disordered" evidence="5">
    <location>
        <begin position="338"/>
        <end position="375"/>
    </location>
</feature>
<comment type="caution">
    <text evidence="9">The sequence shown here is derived from an EMBL/GenBank/DDBJ whole genome shotgun (WGS) entry which is preliminary data.</text>
</comment>
<evidence type="ECO:0000259" key="6">
    <source>
        <dbReference type="PROSITE" id="PS50071"/>
    </source>
</evidence>
<dbReference type="InterPro" id="IPR008422">
    <property type="entry name" value="KN_HD"/>
</dbReference>
<dbReference type="PROSITE" id="PS51294">
    <property type="entry name" value="HTH_MYB"/>
    <property type="match status" value="1"/>
</dbReference>
<feature type="compositionally biased region" description="Acidic residues" evidence="5">
    <location>
        <begin position="29"/>
        <end position="76"/>
    </location>
</feature>
<dbReference type="CDD" id="cd11660">
    <property type="entry name" value="SANT_TRF"/>
    <property type="match status" value="1"/>
</dbReference>
<dbReference type="OrthoDB" id="10056939at2759"/>
<evidence type="ECO:0000259" key="8">
    <source>
        <dbReference type="PROSITE" id="PS51294"/>
    </source>
</evidence>
<dbReference type="CDD" id="cd00086">
    <property type="entry name" value="homeodomain"/>
    <property type="match status" value="1"/>
</dbReference>
<proteinExistence type="predicted"/>
<dbReference type="Gene3D" id="1.10.10.60">
    <property type="entry name" value="Homeodomain-like"/>
    <property type="match status" value="2"/>
</dbReference>
<reference evidence="9" key="1">
    <citation type="submission" date="2021-11" db="EMBL/GenBank/DDBJ databases">
        <authorList>
            <consortium name="Genoscope - CEA"/>
            <person name="William W."/>
        </authorList>
    </citation>
    <scope>NUCLEOTIDE SEQUENCE</scope>
</reference>
<dbReference type="SMART" id="SM00717">
    <property type="entry name" value="SANT"/>
    <property type="match status" value="1"/>
</dbReference>
<dbReference type="InterPro" id="IPR001005">
    <property type="entry name" value="SANT/Myb"/>
</dbReference>
<evidence type="ECO:0000256" key="2">
    <source>
        <dbReference type="ARBA" id="ARBA00023155"/>
    </source>
</evidence>
<comment type="subcellular location">
    <subcellularLocation>
        <location evidence="4">Nucleus</location>
    </subcellularLocation>
</comment>
<dbReference type="AlphaFoldDB" id="A0A8J2SQ77"/>
<evidence type="ECO:0000256" key="3">
    <source>
        <dbReference type="ARBA" id="ARBA00023242"/>
    </source>
</evidence>